<dbReference type="InterPro" id="IPR001845">
    <property type="entry name" value="HTH_ArsR_DNA-bd_dom"/>
</dbReference>
<dbReference type="PANTHER" id="PTHR33154:SF33">
    <property type="entry name" value="TRANSCRIPTIONAL REPRESSOR SDPR"/>
    <property type="match status" value="1"/>
</dbReference>
<sequence>MGYAFAVDEVAAAIADPVRRRILELLRDSRLPAGEIAARFDISRPAVSRHLRVLRESGLVRDELVGRQRFYALDPAPLDGLASWLARLTRPADLTPADRSPADRSPAGWTPADWAHRLDALETEVHRTRRDRRADRREEDTA</sequence>
<dbReference type="AlphaFoldDB" id="A0A8T8I6I9"/>
<dbReference type="CDD" id="cd00090">
    <property type="entry name" value="HTH_ARSR"/>
    <property type="match status" value="1"/>
</dbReference>
<dbReference type="Pfam" id="PF12840">
    <property type="entry name" value="HTH_20"/>
    <property type="match status" value="1"/>
</dbReference>
<dbReference type="GO" id="GO:0003700">
    <property type="term" value="F:DNA-binding transcription factor activity"/>
    <property type="evidence" value="ECO:0007669"/>
    <property type="project" value="InterPro"/>
</dbReference>
<dbReference type="EMBL" id="CP072788">
    <property type="protein sequence ID" value="QTR06379.1"/>
    <property type="molecule type" value="Genomic_DNA"/>
</dbReference>
<evidence type="ECO:0000256" key="3">
    <source>
        <dbReference type="ARBA" id="ARBA00023163"/>
    </source>
</evidence>
<dbReference type="Gene3D" id="1.10.10.10">
    <property type="entry name" value="Winged helix-like DNA-binding domain superfamily/Winged helix DNA-binding domain"/>
    <property type="match status" value="1"/>
</dbReference>
<gene>
    <name evidence="5" type="ORF">J7S33_24885</name>
</gene>
<reference evidence="5" key="1">
    <citation type="submission" date="2021-04" db="EMBL/GenBank/DDBJ databases">
        <title>Saccharothrix algeriensis WGS.</title>
        <authorList>
            <person name="Stuskova K."/>
            <person name="Hakalova E."/>
            <person name="Tebbal A.B."/>
            <person name="Eichmeier A."/>
        </authorList>
    </citation>
    <scope>NUCLEOTIDE SEQUENCE</scope>
    <source>
        <strain evidence="5">NRRL B-24137</strain>
    </source>
</reference>
<accession>A0A8T8I6I9</accession>
<dbReference type="Proteomes" id="UP000671828">
    <property type="component" value="Chromosome"/>
</dbReference>
<evidence type="ECO:0000256" key="1">
    <source>
        <dbReference type="ARBA" id="ARBA00023015"/>
    </source>
</evidence>
<keyword evidence="2" id="KW-0238">DNA-binding</keyword>
<proteinExistence type="predicted"/>
<dbReference type="InterPro" id="IPR036388">
    <property type="entry name" value="WH-like_DNA-bd_sf"/>
</dbReference>
<dbReference type="SMART" id="SM00418">
    <property type="entry name" value="HTH_ARSR"/>
    <property type="match status" value="1"/>
</dbReference>
<dbReference type="PROSITE" id="PS50987">
    <property type="entry name" value="HTH_ARSR_2"/>
    <property type="match status" value="1"/>
</dbReference>
<dbReference type="PANTHER" id="PTHR33154">
    <property type="entry name" value="TRANSCRIPTIONAL REGULATOR, ARSR FAMILY"/>
    <property type="match status" value="1"/>
</dbReference>
<dbReference type="InterPro" id="IPR051081">
    <property type="entry name" value="HTH_MetalResp_TranReg"/>
</dbReference>
<protein>
    <submittedName>
        <fullName evidence="5">Winged helix-turn-helix transcriptional regulator</fullName>
    </submittedName>
</protein>
<organism evidence="5 6">
    <name type="scientific">Saccharothrix algeriensis</name>
    <dbReference type="NCBI Taxonomy" id="173560"/>
    <lineage>
        <taxon>Bacteria</taxon>
        <taxon>Bacillati</taxon>
        <taxon>Actinomycetota</taxon>
        <taxon>Actinomycetes</taxon>
        <taxon>Pseudonocardiales</taxon>
        <taxon>Pseudonocardiaceae</taxon>
        <taxon>Saccharothrix</taxon>
    </lineage>
</organism>
<dbReference type="InterPro" id="IPR011991">
    <property type="entry name" value="ArsR-like_HTH"/>
</dbReference>
<name>A0A8T8I6I9_9PSEU</name>
<dbReference type="InterPro" id="IPR036390">
    <property type="entry name" value="WH_DNA-bd_sf"/>
</dbReference>
<dbReference type="NCBIfam" id="NF033788">
    <property type="entry name" value="HTH_metalloreg"/>
    <property type="match status" value="1"/>
</dbReference>
<keyword evidence="3" id="KW-0804">Transcription</keyword>
<evidence type="ECO:0000259" key="4">
    <source>
        <dbReference type="PROSITE" id="PS50987"/>
    </source>
</evidence>
<dbReference type="PRINTS" id="PR00778">
    <property type="entry name" value="HTHARSR"/>
</dbReference>
<dbReference type="GO" id="GO:0003677">
    <property type="term" value="F:DNA binding"/>
    <property type="evidence" value="ECO:0007669"/>
    <property type="project" value="UniProtKB-KW"/>
</dbReference>
<feature type="domain" description="HTH arsR-type" evidence="4">
    <location>
        <begin position="1"/>
        <end position="93"/>
    </location>
</feature>
<evidence type="ECO:0000313" key="5">
    <source>
        <dbReference type="EMBL" id="QTR06379.1"/>
    </source>
</evidence>
<keyword evidence="1" id="KW-0805">Transcription regulation</keyword>
<evidence type="ECO:0000256" key="2">
    <source>
        <dbReference type="ARBA" id="ARBA00023125"/>
    </source>
</evidence>
<dbReference type="SUPFAM" id="SSF46785">
    <property type="entry name" value="Winged helix' DNA-binding domain"/>
    <property type="match status" value="1"/>
</dbReference>
<evidence type="ECO:0000313" key="6">
    <source>
        <dbReference type="Proteomes" id="UP000671828"/>
    </source>
</evidence>